<dbReference type="EMBL" id="JAUTXY010000018">
    <property type="protein sequence ID" value="MEE2061512.1"/>
    <property type="molecule type" value="Genomic_DNA"/>
</dbReference>
<evidence type="ECO:0000256" key="2">
    <source>
        <dbReference type="ARBA" id="ARBA00022741"/>
    </source>
</evidence>
<evidence type="ECO:0000256" key="4">
    <source>
        <dbReference type="ARBA" id="ARBA00023016"/>
    </source>
</evidence>
<reference evidence="7 8" key="1">
    <citation type="submission" date="2023-07" db="EMBL/GenBank/DDBJ databases">
        <authorList>
            <person name="Girao M."/>
            <person name="Carvalho M.F."/>
        </authorList>
    </citation>
    <scope>NUCLEOTIDE SEQUENCE [LARGE SCALE GENOMIC DNA]</scope>
    <source>
        <strain evidence="7 8">YIM65754</strain>
    </source>
</reference>
<dbReference type="Gene3D" id="3.30.420.40">
    <property type="match status" value="2"/>
</dbReference>
<dbReference type="Gene3D" id="3.90.640.10">
    <property type="entry name" value="Actin, Chain A, domain 4"/>
    <property type="match status" value="1"/>
</dbReference>
<keyword evidence="5" id="KW-0143">Chaperone</keyword>
<dbReference type="PANTHER" id="PTHR45639">
    <property type="entry name" value="HSC70CB, ISOFORM G-RELATED"/>
    <property type="match status" value="1"/>
</dbReference>
<dbReference type="PRINTS" id="PR00301">
    <property type="entry name" value="HEATSHOCK70"/>
</dbReference>
<comment type="similarity">
    <text evidence="1">Belongs to the heat shock protein 70 family.</text>
</comment>
<dbReference type="InterPro" id="IPR043129">
    <property type="entry name" value="ATPase_NBD"/>
</dbReference>
<gene>
    <name evidence="7" type="ORF">Q7514_28705</name>
</gene>
<dbReference type="InterPro" id="IPR013126">
    <property type="entry name" value="Hsp_70_fam"/>
</dbReference>
<sequence length="620" mass="65010">MAQEWALSIDFGTSNTAAAHTSPSGNGVQTLPLSHQSNLMTSAVFVESPNSIYAGDAALHRADDHPHAFLSTPKRMLGFGVVPVNGYEILPAELIAAPLRAVYERALSLHDNVRPARVVLTHPEAWSIQQVAILTEAAALAGIDPSVVGTISEPRAAVHYYTRTTPLPTGARIAVFDFGAGTLDVAVLDVTDRASYEVIAARGDNSLGGKNFDGLVRRWIDQQLDDRDPQLRKWLQRSASPQDVHALEDQIRRAKELLSEHPTATIRVAGDGVSLTLTLTREEFDQIISEQVQRALILTRKALTDSGTNVSSLVALYLTGGSSRIPLVHRRLSELGTVATLDDPKTVVAQGALHAPLEAITGPASTASRHDEAQHVPTVAGLRTQVPTDPSPAAHGRKWLPIAASGVLAVGLLAIGAALLRPDAISGEATSAQYTAVPATVTAGSTAGTSTSPATAAPIAPRATAVPGEPTPRGNIVGTLGEPMTSGCTSEGCDLEVTLTAIESNPDRCHTMGGSEDDETIVVHSTVVTGPNPITINGALTSSITWSAVDGNGSIDSNLNGSRSGNCGDYESSTLMPNSKYTFATVLGVPGTYDTLIWAPISHPDLISAPGLEFSIRTEE</sequence>
<evidence type="ECO:0000256" key="1">
    <source>
        <dbReference type="ARBA" id="ARBA00007381"/>
    </source>
</evidence>
<proteinExistence type="inferred from homology"/>
<keyword evidence="4" id="KW-0346">Stress response</keyword>
<dbReference type="Proteomes" id="UP001336020">
    <property type="component" value="Unassembled WGS sequence"/>
</dbReference>
<dbReference type="SUPFAM" id="SSF53067">
    <property type="entry name" value="Actin-like ATPase domain"/>
    <property type="match status" value="2"/>
</dbReference>
<comment type="caution">
    <text evidence="7">The sequence shown here is derived from an EMBL/GenBank/DDBJ whole genome shotgun (WGS) entry which is preliminary data.</text>
</comment>
<dbReference type="RefSeq" id="WP_330136668.1">
    <property type="nucleotide sequence ID" value="NZ_JAUTXY010000018.1"/>
</dbReference>
<feature type="compositionally biased region" description="Low complexity" evidence="6">
    <location>
        <begin position="443"/>
        <end position="467"/>
    </location>
</feature>
<dbReference type="PANTHER" id="PTHR45639:SF34">
    <property type="entry name" value="CHAPERONE PROTEIN DNAK"/>
    <property type="match status" value="1"/>
</dbReference>
<evidence type="ECO:0000313" key="7">
    <source>
        <dbReference type="EMBL" id="MEE2061512.1"/>
    </source>
</evidence>
<evidence type="ECO:0000313" key="8">
    <source>
        <dbReference type="Proteomes" id="UP001336020"/>
    </source>
</evidence>
<keyword evidence="3" id="KW-0067">ATP-binding</keyword>
<dbReference type="PROSITE" id="PS01036">
    <property type="entry name" value="HSP70_3"/>
    <property type="match status" value="1"/>
</dbReference>
<accession>A0ABU7LKR7</accession>
<keyword evidence="8" id="KW-1185">Reference proteome</keyword>
<dbReference type="InterPro" id="IPR018181">
    <property type="entry name" value="Heat_shock_70_CS"/>
</dbReference>
<evidence type="ECO:0000256" key="3">
    <source>
        <dbReference type="ARBA" id="ARBA00022840"/>
    </source>
</evidence>
<protein>
    <submittedName>
        <fullName evidence="7">Hsp70 family protein</fullName>
    </submittedName>
</protein>
<organism evidence="7 8">
    <name type="scientific">Rhodococcus artemisiae</name>
    <dbReference type="NCBI Taxonomy" id="714159"/>
    <lineage>
        <taxon>Bacteria</taxon>
        <taxon>Bacillati</taxon>
        <taxon>Actinomycetota</taxon>
        <taxon>Actinomycetes</taxon>
        <taxon>Mycobacteriales</taxon>
        <taxon>Nocardiaceae</taxon>
        <taxon>Rhodococcus</taxon>
    </lineage>
</organism>
<name>A0ABU7LKR7_9NOCA</name>
<feature type="region of interest" description="Disordered" evidence="6">
    <location>
        <begin position="443"/>
        <end position="472"/>
    </location>
</feature>
<keyword evidence="2" id="KW-0547">Nucleotide-binding</keyword>
<dbReference type="Pfam" id="PF00012">
    <property type="entry name" value="HSP70"/>
    <property type="match status" value="1"/>
</dbReference>
<evidence type="ECO:0000256" key="6">
    <source>
        <dbReference type="SAM" id="MobiDB-lite"/>
    </source>
</evidence>
<evidence type="ECO:0000256" key="5">
    <source>
        <dbReference type="ARBA" id="ARBA00023186"/>
    </source>
</evidence>